<reference evidence="1 2" key="1">
    <citation type="submission" date="2020-10" db="EMBL/GenBank/DDBJ databases">
        <title>Connecting structure to function with the recovery of over 1000 high-quality activated sludge metagenome-assembled genomes encoding full-length rRNA genes using long-read sequencing.</title>
        <authorList>
            <person name="Singleton C.M."/>
            <person name="Petriglieri F."/>
            <person name="Kristensen J.M."/>
            <person name="Kirkegaard R.H."/>
            <person name="Michaelsen T.Y."/>
            <person name="Andersen M.H."/>
            <person name="Karst S.M."/>
            <person name="Dueholm M.S."/>
            <person name="Nielsen P.H."/>
            <person name="Albertsen M."/>
        </authorList>
    </citation>
    <scope>NUCLEOTIDE SEQUENCE [LARGE SCALE GENOMIC DNA]</scope>
    <source>
        <strain evidence="1">OdNE_18-Q3-R46-58_MAXAC.008</strain>
    </source>
</reference>
<organism evidence="1 2">
    <name type="scientific">Candidatus Geothrix odensensis</name>
    <dbReference type="NCBI Taxonomy" id="2954440"/>
    <lineage>
        <taxon>Bacteria</taxon>
        <taxon>Pseudomonadati</taxon>
        <taxon>Acidobacteriota</taxon>
        <taxon>Holophagae</taxon>
        <taxon>Holophagales</taxon>
        <taxon>Holophagaceae</taxon>
        <taxon>Geothrix</taxon>
    </lineage>
</organism>
<gene>
    <name evidence="1" type="ORF">IPN91_13245</name>
</gene>
<evidence type="ECO:0008006" key="3">
    <source>
        <dbReference type="Google" id="ProtNLM"/>
    </source>
</evidence>
<dbReference type="AlphaFoldDB" id="A0A936K8J8"/>
<evidence type="ECO:0000313" key="2">
    <source>
        <dbReference type="Proteomes" id="UP000709959"/>
    </source>
</evidence>
<evidence type="ECO:0000313" key="1">
    <source>
        <dbReference type="EMBL" id="MBK8573562.1"/>
    </source>
</evidence>
<protein>
    <recommendedName>
        <fullName evidence="3">Phage metallopeptidase domain-containing protein</fullName>
    </recommendedName>
</protein>
<comment type="caution">
    <text evidence="1">The sequence shown here is derived from an EMBL/GenBank/DDBJ whole genome shotgun (WGS) entry which is preliminary data.</text>
</comment>
<dbReference type="EMBL" id="JADKCH010000022">
    <property type="protein sequence ID" value="MBK8573562.1"/>
    <property type="molecule type" value="Genomic_DNA"/>
</dbReference>
<name>A0A936K8J8_9BACT</name>
<accession>A0A936K8J8</accession>
<sequence>MSLTLRHRAQAILHLAGWDLAPPPVIWSPRMARCAGLFVIEKDARGKWHPEIRLSIPLLRRRDWPWPQPVCGMNCHDPEQVQRRILEHELIHFKLWADGEKNWGHGEQFRRLAFEVFGHQSITHGIGTEPD</sequence>
<proteinExistence type="predicted"/>
<dbReference type="Proteomes" id="UP000709959">
    <property type="component" value="Unassembled WGS sequence"/>
</dbReference>